<dbReference type="RefSeq" id="WP_029446022.1">
    <property type="nucleotide sequence ID" value="NZ_CP009976.1"/>
</dbReference>
<proteinExistence type="predicted"/>
<organism evidence="2 3">
    <name type="scientific">Cellulophaga baltica 18</name>
    <dbReference type="NCBI Taxonomy" id="1348584"/>
    <lineage>
        <taxon>Bacteria</taxon>
        <taxon>Pseudomonadati</taxon>
        <taxon>Bacteroidota</taxon>
        <taxon>Flavobacteriia</taxon>
        <taxon>Flavobacteriales</taxon>
        <taxon>Flavobacteriaceae</taxon>
        <taxon>Cellulophaga</taxon>
    </lineage>
</organism>
<dbReference type="Proteomes" id="UP000030786">
    <property type="component" value="Chromosome"/>
</dbReference>
<evidence type="ECO:0000313" key="3">
    <source>
        <dbReference type="Proteomes" id="UP000030786"/>
    </source>
</evidence>
<keyword evidence="1" id="KW-0175">Coiled coil</keyword>
<dbReference type="Pfam" id="PF13591">
    <property type="entry name" value="MerR_2"/>
    <property type="match status" value="1"/>
</dbReference>
<reference evidence="2 3" key="1">
    <citation type="journal article" date="2014" name="Environ. Microbiol.">
        <title>Contrasting genomic patterns and infection strategies of two co-existing Bacteroidetes podovirus genera.</title>
        <authorList>
            <person name="Holmfeldt K."/>
            <person name="Howard-Varona C."/>
            <person name="Solonenko N."/>
            <person name="Sullivan M.B."/>
        </authorList>
    </citation>
    <scope>NUCLEOTIDE SEQUENCE [LARGE SCALE GENOMIC DNA]</scope>
    <source>
        <strain evidence="2 3">18</strain>
    </source>
</reference>
<dbReference type="AlphaFoldDB" id="A0AAU8RGH8"/>
<sequence length="97" mass="11606">MDTQLIHLNDFCTSYEIEITFITELYNYDIIELKRVDDHQFIPLEELPKVEKMVRLHQDLNINIEGLEAVHQLLERNSAMQEELRLLKQKLNRLDAI</sequence>
<protein>
    <recommendedName>
        <fullName evidence="4">MerR family transcriptional regulator</fullName>
    </recommendedName>
</protein>
<accession>A0AAU8RGH8</accession>
<evidence type="ECO:0000313" key="2">
    <source>
        <dbReference type="EMBL" id="AIZ42231.1"/>
    </source>
</evidence>
<feature type="coiled-coil region" evidence="1">
    <location>
        <begin position="57"/>
        <end position="97"/>
    </location>
</feature>
<gene>
    <name evidence="2" type="ORF">M666_11905</name>
</gene>
<evidence type="ECO:0000256" key="1">
    <source>
        <dbReference type="SAM" id="Coils"/>
    </source>
</evidence>
<dbReference type="EMBL" id="CP009976">
    <property type="protein sequence ID" value="AIZ42231.1"/>
    <property type="molecule type" value="Genomic_DNA"/>
</dbReference>
<name>A0AAU8RGH8_9FLAO</name>
<evidence type="ECO:0008006" key="4">
    <source>
        <dbReference type="Google" id="ProtNLM"/>
    </source>
</evidence>
<dbReference type="Gene3D" id="1.10.1660.10">
    <property type="match status" value="1"/>
</dbReference>
<dbReference type="KEGG" id="cbat:M666_11905"/>
<dbReference type="GeneID" id="78061445"/>